<comment type="caution">
    <text evidence="11">The sequence shown here is derived from an EMBL/GenBank/DDBJ whole genome shotgun (WGS) entry which is preliminary data.</text>
</comment>
<dbReference type="SUPFAM" id="SSF52343">
    <property type="entry name" value="Ferredoxin reductase-like, C-terminal NADP-linked domain"/>
    <property type="match status" value="1"/>
</dbReference>
<dbReference type="InterPro" id="IPR001041">
    <property type="entry name" value="2Fe-2S_ferredoxin-type"/>
</dbReference>
<dbReference type="InterPro" id="IPR017938">
    <property type="entry name" value="Riboflavin_synthase-like_b-brl"/>
</dbReference>
<keyword evidence="4" id="KW-0001">2Fe-2S</keyword>
<dbReference type="Gene3D" id="3.10.20.30">
    <property type="match status" value="1"/>
</dbReference>
<evidence type="ECO:0000259" key="10">
    <source>
        <dbReference type="PROSITE" id="PS51384"/>
    </source>
</evidence>
<dbReference type="AlphaFoldDB" id="A0A372EDR3"/>
<keyword evidence="8" id="KW-0411">Iron-sulfur</keyword>
<dbReference type="PROSITE" id="PS00197">
    <property type="entry name" value="2FE2S_FER_1"/>
    <property type="match status" value="1"/>
</dbReference>
<keyword evidence="6" id="KW-0560">Oxidoreductase</keyword>
<dbReference type="Pfam" id="PF00111">
    <property type="entry name" value="Fer2"/>
    <property type="match status" value="1"/>
</dbReference>
<dbReference type="Proteomes" id="UP000261931">
    <property type="component" value="Unassembled WGS sequence"/>
</dbReference>
<dbReference type="RefSeq" id="WP_028605018.1">
    <property type="nucleotide sequence ID" value="NZ_QVLS01000023.1"/>
</dbReference>
<keyword evidence="7" id="KW-0408">Iron</keyword>
<dbReference type="PROSITE" id="PS51384">
    <property type="entry name" value="FAD_FR"/>
    <property type="match status" value="1"/>
</dbReference>
<dbReference type="PROSITE" id="PS51085">
    <property type="entry name" value="2FE2S_FER_2"/>
    <property type="match status" value="1"/>
</dbReference>
<dbReference type="GO" id="GO:0016491">
    <property type="term" value="F:oxidoreductase activity"/>
    <property type="evidence" value="ECO:0007669"/>
    <property type="project" value="UniProtKB-KW"/>
</dbReference>
<accession>A0A372EDR3</accession>
<keyword evidence="2" id="KW-0285">Flavoprotein</keyword>
<keyword evidence="3" id="KW-0288">FMN</keyword>
<dbReference type="InterPro" id="IPR054582">
    <property type="entry name" value="DmmA-like_N"/>
</dbReference>
<dbReference type="GO" id="GO:0051537">
    <property type="term" value="F:2 iron, 2 sulfur cluster binding"/>
    <property type="evidence" value="ECO:0007669"/>
    <property type="project" value="UniProtKB-KW"/>
</dbReference>
<dbReference type="PRINTS" id="PR00409">
    <property type="entry name" value="PHDIOXRDTASE"/>
</dbReference>
<sequence>MNAQMLQVRVARKIPLALDIALFELVSTDGRALPPFSAGSHVDVLLPSGVTRQYSLCNDPEESHRYQIAVLKDPRGRGGSRAMHELVREGDVITISAPRNHFPLTPGAEETLLIAGGIGITPLLCMAERLYVLKQPFTLHYCSRSVERTAFRERIQQAGYAAHVQLHLDDGPQQQKLGLPALLRTPRRGVHIYTCGPKGFMDAVLSNARSSGWPQDQLHYEFFSAAPQKLATDGSFEVKLASSGRTIRVAADASVTSALAAAGILVPTSCEQGVCGTCLTRVLEGEPDHRDMYLTPQEQAANDQFLPCCSRSRSACLVLDL</sequence>
<dbReference type="EMBL" id="QVLS01000023">
    <property type="protein sequence ID" value="RFP75504.1"/>
    <property type="molecule type" value="Genomic_DNA"/>
</dbReference>
<keyword evidence="5" id="KW-0479">Metal-binding</keyword>
<evidence type="ECO:0000256" key="1">
    <source>
        <dbReference type="ARBA" id="ARBA00001917"/>
    </source>
</evidence>
<dbReference type="GO" id="GO:0046872">
    <property type="term" value="F:metal ion binding"/>
    <property type="evidence" value="ECO:0007669"/>
    <property type="project" value="UniProtKB-KW"/>
</dbReference>
<evidence type="ECO:0000256" key="7">
    <source>
        <dbReference type="ARBA" id="ARBA00023004"/>
    </source>
</evidence>
<organism evidence="11 12">
    <name type="scientific">Hydrogenophaga borbori</name>
    <dbReference type="NCBI Taxonomy" id="2294117"/>
    <lineage>
        <taxon>Bacteria</taxon>
        <taxon>Pseudomonadati</taxon>
        <taxon>Pseudomonadota</taxon>
        <taxon>Betaproteobacteria</taxon>
        <taxon>Burkholderiales</taxon>
        <taxon>Comamonadaceae</taxon>
        <taxon>Hydrogenophaga</taxon>
    </lineage>
</organism>
<evidence type="ECO:0000313" key="11">
    <source>
        <dbReference type="EMBL" id="RFP75504.1"/>
    </source>
</evidence>
<dbReference type="Gene3D" id="3.40.50.80">
    <property type="entry name" value="Nucleotide-binding domain of ferredoxin-NADP reductase (FNR) module"/>
    <property type="match status" value="1"/>
</dbReference>
<dbReference type="CDD" id="cd00207">
    <property type="entry name" value="fer2"/>
    <property type="match status" value="1"/>
</dbReference>
<evidence type="ECO:0000256" key="2">
    <source>
        <dbReference type="ARBA" id="ARBA00022630"/>
    </source>
</evidence>
<dbReference type="InterPro" id="IPR039261">
    <property type="entry name" value="FNR_nucleotide-bd"/>
</dbReference>
<evidence type="ECO:0000313" key="12">
    <source>
        <dbReference type="Proteomes" id="UP000261931"/>
    </source>
</evidence>
<dbReference type="Pfam" id="PF22290">
    <property type="entry name" value="DmmA-like_N"/>
    <property type="match status" value="1"/>
</dbReference>
<feature type="domain" description="2Fe-2S ferredoxin-type" evidence="9">
    <location>
        <begin position="236"/>
        <end position="321"/>
    </location>
</feature>
<evidence type="ECO:0000256" key="3">
    <source>
        <dbReference type="ARBA" id="ARBA00022643"/>
    </source>
</evidence>
<dbReference type="InterPro" id="IPR012675">
    <property type="entry name" value="Beta-grasp_dom_sf"/>
</dbReference>
<dbReference type="CDD" id="cd06185">
    <property type="entry name" value="PDR_like"/>
    <property type="match status" value="1"/>
</dbReference>
<comment type="cofactor">
    <cofactor evidence="1">
        <name>FMN</name>
        <dbReference type="ChEBI" id="CHEBI:58210"/>
    </cofactor>
</comment>
<dbReference type="InterPro" id="IPR006058">
    <property type="entry name" value="2Fe2S_fd_BS"/>
</dbReference>
<dbReference type="SUPFAM" id="SSF54292">
    <property type="entry name" value="2Fe-2S ferredoxin-like"/>
    <property type="match status" value="1"/>
</dbReference>
<dbReference type="InterPro" id="IPR036010">
    <property type="entry name" value="2Fe-2S_ferredoxin-like_sf"/>
</dbReference>
<evidence type="ECO:0000256" key="6">
    <source>
        <dbReference type="ARBA" id="ARBA00023002"/>
    </source>
</evidence>
<protein>
    <submittedName>
        <fullName evidence="11">Oxidoreductase</fullName>
    </submittedName>
</protein>
<dbReference type="PANTHER" id="PTHR47354">
    <property type="entry name" value="NADH OXIDOREDUCTASE HCR"/>
    <property type="match status" value="1"/>
</dbReference>
<gene>
    <name evidence="11" type="ORF">DY262_21345</name>
</gene>
<keyword evidence="12" id="KW-1185">Reference proteome</keyword>
<evidence type="ECO:0000256" key="5">
    <source>
        <dbReference type="ARBA" id="ARBA00022723"/>
    </source>
</evidence>
<dbReference type="SUPFAM" id="SSF63380">
    <property type="entry name" value="Riboflavin synthase domain-like"/>
    <property type="match status" value="1"/>
</dbReference>
<name>A0A372EDR3_9BURK</name>
<proteinExistence type="predicted"/>
<dbReference type="Gene3D" id="2.40.30.10">
    <property type="entry name" value="Translation factors"/>
    <property type="match status" value="1"/>
</dbReference>
<evidence type="ECO:0000259" key="9">
    <source>
        <dbReference type="PROSITE" id="PS51085"/>
    </source>
</evidence>
<dbReference type="PANTHER" id="PTHR47354:SF1">
    <property type="entry name" value="CARNITINE MONOOXYGENASE REDUCTASE SUBUNIT"/>
    <property type="match status" value="1"/>
</dbReference>
<evidence type="ECO:0000256" key="4">
    <source>
        <dbReference type="ARBA" id="ARBA00022714"/>
    </source>
</evidence>
<dbReference type="InterPro" id="IPR050415">
    <property type="entry name" value="MRET"/>
</dbReference>
<feature type="domain" description="FAD-binding FR-type" evidence="10">
    <location>
        <begin position="3"/>
        <end position="105"/>
    </location>
</feature>
<reference evidence="11 12" key="1">
    <citation type="submission" date="2018-08" db="EMBL/GenBank/DDBJ databases">
        <title>Hydrogenophaga sp. LA-38 isolated from sludge.</title>
        <authorList>
            <person name="Im W.-T."/>
        </authorList>
    </citation>
    <scope>NUCLEOTIDE SEQUENCE [LARGE SCALE GENOMIC DNA]</scope>
    <source>
        <strain evidence="11 12">LA-38</strain>
    </source>
</reference>
<evidence type="ECO:0000256" key="8">
    <source>
        <dbReference type="ARBA" id="ARBA00023014"/>
    </source>
</evidence>
<dbReference type="InterPro" id="IPR017927">
    <property type="entry name" value="FAD-bd_FR_type"/>
</dbReference>